<evidence type="ECO:0000313" key="3">
    <source>
        <dbReference type="Proteomes" id="UP001140949"/>
    </source>
</evidence>
<dbReference type="PANTHER" id="PTHR33414:SF1">
    <property type="entry name" value="PROTEIN PLASTID MOVEMENT IMPAIRED 1-RELATED 1"/>
    <property type="match status" value="1"/>
</dbReference>
<protein>
    <submittedName>
        <fullName evidence="2">Protein PLASTID MOVEMENT IMPAIRED 1-RELATED 1-like</fullName>
    </submittedName>
</protein>
<dbReference type="Pfam" id="PF21745">
    <property type="entry name" value="PMI1_PMIR1-2_C"/>
    <property type="match status" value="1"/>
</dbReference>
<keyword evidence="3" id="KW-1185">Reference proteome</keyword>
<reference evidence="2" key="1">
    <citation type="journal article" date="2023" name="GigaByte">
        <title>Genome assembly of the bearded iris, Iris pallida Lam.</title>
        <authorList>
            <person name="Bruccoleri R.E."/>
            <person name="Oakeley E.J."/>
            <person name="Faust A.M.E."/>
            <person name="Altorfer M."/>
            <person name="Dessus-Babus S."/>
            <person name="Burckhardt D."/>
            <person name="Oertli M."/>
            <person name="Naumann U."/>
            <person name="Petersen F."/>
            <person name="Wong J."/>
        </authorList>
    </citation>
    <scope>NUCLEOTIDE SEQUENCE</scope>
    <source>
        <strain evidence="2">GSM-AAB239-AS_SAM_17_03QT</strain>
    </source>
</reference>
<dbReference type="PANTHER" id="PTHR33414">
    <property type="entry name" value="PROTEIN PLASTID MOVEMENT IMPAIRED 1-RELATED 1"/>
    <property type="match status" value="1"/>
</dbReference>
<dbReference type="InterPro" id="IPR048972">
    <property type="entry name" value="PMI1_PMIR1-2_C"/>
</dbReference>
<organism evidence="2 3">
    <name type="scientific">Iris pallida</name>
    <name type="common">Sweet iris</name>
    <dbReference type="NCBI Taxonomy" id="29817"/>
    <lineage>
        <taxon>Eukaryota</taxon>
        <taxon>Viridiplantae</taxon>
        <taxon>Streptophyta</taxon>
        <taxon>Embryophyta</taxon>
        <taxon>Tracheophyta</taxon>
        <taxon>Spermatophyta</taxon>
        <taxon>Magnoliopsida</taxon>
        <taxon>Liliopsida</taxon>
        <taxon>Asparagales</taxon>
        <taxon>Iridaceae</taxon>
        <taxon>Iridoideae</taxon>
        <taxon>Irideae</taxon>
        <taxon>Iris</taxon>
    </lineage>
</organism>
<accession>A0AAX6FEE0</accession>
<comment type="caution">
    <text evidence="2">The sequence shown here is derived from an EMBL/GenBank/DDBJ whole genome shotgun (WGS) entry which is preliminary data.</text>
</comment>
<dbReference type="EMBL" id="JANAVB010029617">
    <property type="protein sequence ID" value="KAJ6814850.1"/>
    <property type="molecule type" value="Genomic_DNA"/>
</dbReference>
<evidence type="ECO:0000259" key="1">
    <source>
        <dbReference type="Pfam" id="PF21745"/>
    </source>
</evidence>
<dbReference type="Proteomes" id="UP001140949">
    <property type="component" value="Unassembled WGS sequence"/>
</dbReference>
<evidence type="ECO:0000313" key="2">
    <source>
        <dbReference type="EMBL" id="KAJ6814850.1"/>
    </source>
</evidence>
<feature type="domain" description="PMI1/PMIR1-2 C-terminal" evidence="1">
    <location>
        <begin position="5"/>
        <end position="46"/>
    </location>
</feature>
<dbReference type="AlphaFoldDB" id="A0AAX6FEE0"/>
<reference evidence="2" key="2">
    <citation type="submission" date="2023-04" db="EMBL/GenBank/DDBJ databases">
        <authorList>
            <person name="Bruccoleri R.E."/>
            <person name="Oakeley E.J."/>
            <person name="Faust A.-M."/>
            <person name="Dessus-Babus S."/>
            <person name="Altorfer M."/>
            <person name="Burckhardt D."/>
            <person name="Oertli M."/>
            <person name="Naumann U."/>
            <person name="Petersen F."/>
            <person name="Wong J."/>
        </authorList>
    </citation>
    <scope>NUCLEOTIDE SEQUENCE</scope>
    <source>
        <strain evidence="2">GSM-AAB239-AS_SAM_17_03QT</strain>
        <tissue evidence="2">Leaf</tissue>
    </source>
</reference>
<gene>
    <name evidence="2" type="ORF">M6B38_138570</name>
</gene>
<sequence>MRGVASEYVSIDDLAPLVMDRIEALSIEGLTIRSGMLSEEAPSNISPRSMGEISALEGKVAMNSMSLGMEGTGGLQLLDAKDSGDVVDGLMGLSITLDEWMRLDSGIVDEEDEIGDRTSRILAAHHARATDLITGGSRRRGRRSGRRWGLLGNNFTVALMVQLSLEASARFQKQERVKNKLSLRPKSN</sequence>
<name>A0AAX6FEE0_IRIPA</name>
<dbReference type="InterPro" id="IPR039614">
    <property type="entry name" value="PMI1-like"/>
</dbReference>
<proteinExistence type="predicted"/>